<dbReference type="AlphaFoldDB" id="A0A091PMK8"/>
<reference evidence="2 3" key="1">
    <citation type="submission" date="2014-04" db="EMBL/GenBank/DDBJ databases">
        <title>Genome evolution of avian class.</title>
        <authorList>
            <person name="Zhang G."/>
            <person name="Li C."/>
        </authorList>
    </citation>
    <scope>NUCLEOTIDE SEQUENCE [LARGE SCALE GENOMIC DNA]</scope>
    <source>
        <strain evidence="2">BGI_N329</strain>
    </source>
</reference>
<accession>A0A091PMK8</accession>
<feature type="compositionally biased region" description="Basic and acidic residues" evidence="1">
    <location>
        <begin position="68"/>
        <end position="85"/>
    </location>
</feature>
<protein>
    <submittedName>
        <fullName evidence="2">Uncharacterized protein</fullName>
    </submittedName>
</protein>
<feature type="compositionally biased region" description="Polar residues" evidence="1">
    <location>
        <begin position="57"/>
        <end position="66"/>
    </location>
</feature>
<proteinExistence type="predicted"/>
<dbReference type="EMBL" id="KK662534">
    <property type="protein sequence ID" value="KFQ09122.1"/>
    <property type="molecule type" value="Genomic_DNA"/>
</dbReference>
<feature type="non-terminal residue" evidence="2">
    <location>
        <position position="111"/>
    </location>
</feature>
<sequence>ESDVFEIVLPITVLVLSDDDFLQGDAEEHAVSFPELKKEDEQEVNLNSGVFLKSNVTPSNDSNSLSVWEEKTASNKDSHTEYSEEKWVAENVCNGSKSPLSDWCDAGKDKY</sequence>
<evidence type="ECO:0000313" key="3">
    <source>
        <dbReference type="Proteomes" id="UP000054379"/>
    </source>
</evidence>
<name>A0A091PMK8_HALAL</name>
<dbReference type="Proteomes" id="UP000054379">
    <property type="component" value="Unassembled WGS sequence"/>
</dbReference>
<organism evidence="2 3">
    <name type="scientific">Haliaeetus albicilla</name>
    <name type="common">White-tailed sea-eagle</name>
    <name type="synonym">Falco albicilla</name>
    <dbReference type="NCBI Taxonomy" id="8969"/>
    <lineage>
        <taxon>Eukaryota</taxon>
        <taxon>Metazoa</taxon>
        <taxon>Chordata</taxon>
        <taxon>Craniata</taxon>
        <taxon>Vertebrata</taxon>
        <taxon>Euteleostomi</taxon>
        <taxon>Archelosauria</taxon>
        <taxon>Archosauria</taxon>
        <taxon>Dinosauria</taxon>
        <taxon>Saurischia</taxon>
        <taxon>Theropoda</taxon>
        <taxon>Coelurosauria</taxon>
        <taxon>Aves</taxon>
        <taxon>Neognathae</taxon>
        <taxon>Neoaves</taxon>
        <taxon>Telluraves</taxon>
        <taxon>Accipitrimorphae</taxon>
        <taxon>Accipitriformes</taxon>
        <taxon>Accipitridae</taxon>
        <taxon>Accipitrinae</taxon>
        <taxon>Haliaeetus</taxon>
    </lineage>
</organism>
<feature type="non-terminal residue" evidence="2">
    <location>
        <position position="1"/>
    </location>
</feature>
<evidence type="ECO:0000256" key="1">
    <source>
        <dbReference type="SAM" id="MobiDB-lite"/>
    </source>
</evidence>
<gene>
    <name evidence="2" type="ORF">N329_09997</name>
</gene>
<feature type="region of interest" description="Disordered" evidence="1">
    <location>
        <begin position="57"/>
        <end position="85"/>
    </location>
</feature>
<evidence type="ECO:0000313" key="2">
    <source>
        <dbReference type="EMBL" id="KFQ09122.1"/>
    </source>
</evidence>